<dbReference type="EMBL" id="LR798229">
    <property type="protein sequence ID" value="CAB5207152.1"/>
    <property type="molecule type" value="Genomic_DNA"/>
</dbReference>
<evidence type="ECO:0000313" key="1">
    <source>
        <dbReference type="EMBL" id="CAB5207152.1"/>
    </source>
</evidence>
<accession>A0A6J7WDK6</accession>
<organism evidence="1">
    <name type="scientific">uncultured Caudovirales phage</name>
    <dbReference type="NCBI Taxonomy" id="2100421"/>
    <lineage>
        <taxon>Viruses</taxon>
        <taxon>Duplodnaviria</taxon>
        <taxon>Heunggongvirae</taxon>
        <taxon>Uroviricota</taxon>
        <taxon>Caudoviricetes</taxon>
        <taxon>Peduoviridae</taxon>
        <taxon>Maltschvirus</taxon>
        <taxon>Maltschvirus maltsch</taxon>
    </lineage>
</organism>
<protein>
    <submittedName>
        <fullName evidence="1">Uncharacterized protein</fullName>
    </submittedName>
</protein>
<reference evidence="1" key="1">
    <citation type="submission" date="2020-05" db="EMBL/GenBank/DDBJ databases">
        <authorList>
            <person name="Chiriac C."/>
            <person name="Salcher M."/>
            <person name="Ghai R."/>
            <person name="Kavagutti S V."/>
        </authorList>
    </citation>
    <scope>NUCLEOTIDE SEQUENCE</scope>
</reference>
<proteinExistence type="predicted"/>
<sequence length="124" mass="13332">MKQCEIDQSSGRIDFLFEPNDTVVFGLAFTATRANGTETPVSLANYTLSAAMTIVTPFDTTGTVTVLDAANGTVKVRFPDLATANLTQGQSYNYRVRWVTPDGVKFTPVTGNIEIVRGDISCGC</sequence>
<name>A0A6J7WDK6_9CAUD</name>
<gene>
    <name evidence="1" type="ORF">UFOVP184_36</name>
</gene>